<keyword evidence="1" id="KW-1133">Transmembrane helix</keyword>
<comment type="caution">
    <text evidence="2">The sequence shown here is derived from an EMBL/GenBank/DDBJ whole genome shotgun (WGS) entry which is preliminary data.</text>
</comment>
<gene>
    <name evidence="2" type="ORF">PG991_011864</name>
</gene>
<name>A0ABR1RFG0_9PEZI</name>
<evidence type="ECO:0000313" key="3">
    <source>
        <dbReference type="Proteomes" id="UP001396898"/>
    </source>
</evidence>
<evidence type="ECO:0000256" key="1">
    <source>
        <dbReference type="SAM" id="Phobius"/>
    </source>
</evidence>
<sequence>MPQLPRRHRIETSGGFYTLELDDRDELWRQMKLQSPGAYPNWAIPFPASLDLNDLCYRGYNDTCLALDERWVRLVFHMFFLMPFPPYLPMLAICIMFLFDDINHKLRQHIFPSDAIPPASYELCVAIRRLGETTKARRHSRPIFPHRIVPVKPEEDLERLNDISPAVLQIVITILGFKPGGTDFVPRTLRTLFEATNALPVEG</sequence>
<proteinExistence type="predicted"/>
<keyword evidence="1" id="KW-0472">Membrane</keyword>
<dbReference type="EMBL" id="JAQQWI010000016">
    <property type="protein sequence ID" value="KAK8009313.1"/>
    <property type="molecule type" value="Genomic_DNA"/>
</dbReference>
<keyword evidence="3" id="KW-1185">Reference proteome</keyword>
<keyword evidence="1" id="KW-0812">Transmembrane</keyword>
<reference evidence="2 3" key="1">
    <citation type="submission" date="2023-01" db="EMBL/GenBank/DDBJ databases">
        <title>Analysis of 21 Apiospora genomes using comparative genomics revels a genus with tremendous synthesis potential of carbohydrate active enzymes and secondary metabolites.</title>
        <authorList>
            <person name="Sorensen T."/>
        </authorList>
    </citation>
    <scope>NUCLEOTIDE SEQUENCE [LARGE SCALE GENOMIC DNA]</scope>
    <source>
        <strain evidence="2 3">CBS 20057</strain>
    </source>
</reference>
<protein>
    <submittedName>
        <fullName evidence="2">Uncharacterized protein</fullName>
    </submittedName>
</protein>
<evidence type="ECO:0000313" key="2">
    <source>
        <dbReference type="EMBL" id="KAK8009313.1"/>
    </source>
</evidence>
<feature type="transmembrane region" description="Helical" evidence="1">
    <location>
        <begin position="75"/>
        <end position="99"/>
    </location>
</feature>
<dbReference type="Proteomes" id="UP001396898">
    <property type="component" value="Unassembled WGS sequence"/>
</dbReference>
<organism evidence="2 3">
    <name type="scientific">Apiospora marii</name>
    <dbReference type="NCBI Taxonomy" id="335849"/>
    <lineage>
        <taxon>Eukaryota</taxon>
        <taxon>Fungi</taxon>
        <taxon>Dikarya</taxon>
        <taxon>Ascomycota</taxon>
        <taxon>Pezizomycotina</taxon>
        <taxon>Sordariomycetes</taxon>
        <taxon>Xylariomycetidae</taxon>
        <taxon>Amphisphaeriales</taxon>
        <taxon>Apiosporaceae</taxon>
        <taxon>Apiospora</taxon>
    </lineage>
</organism>
<accession>A0ABR1RFG0</accession>